<feature type="region of interest" description="Disordered" evidence="1">
    <location>
        <begin position="425"/>
        <end position="446"/>
    </location>
</feature>
<feature type="region of interest" description="Disordered" evidence="1">
    <location>
        <begin position="333"/>
        <end position="384"/>
    </location>
</feature>
<dbReference type="EMBL" id="JBFARM010000001">
    <property type="protein sequence ID" value="MEV4284526.1"/>
    <property type="molecule type" value="Genomic_DNA"/>
</dbReference>
<reference evidence="3 4" key="1">
    <citation type="submission" date="2024-06" db="EMBL/GenBank/DDBJ databases">
        <title>The Natural Products Discovery Center: Release of the First 8490 Sequenced Strains for Exploring Actinobacteria Biosynthetic Diversity.</title>
        <authorList>
            <person name="Kalkreuter E."/>
            <person name="Kautsar S.A."/>
            <person name="Yang D."/>
            <person name="Bader C.D."/>
            <person name="Teijaro C.N."/>
            <person name="Fluegel L."/>
            <person name="Davis C.M."/>
            <person name="Simpson J.R."/>
            <person name="Lauterbach L."/>
            <person name="Steele A.D."/>
            <person name="Gui C."/>
            <person name="Meng S."/>
            <person name="Li G."/>
            <person name="Viehrig K."/>
            <person name="Ye F."/>
            <person name="Su P."/>
            <person name="Kiefer A.F."/>
            <person name="Nichols A."/>
            <person name="Cepeda A.J."/>
            <person name="Yan W."/>
            <person name="Fan B."/>
            <person name="Jiang Y."/>
            <person name="Adhikari A."/>
            <person name="Zheng C.-J."/>
            <person name="Schuster L."/>
            <person name="Cowan T.M."/>
            <person name="Smanski M.J."/>
            <person name="Chevrette M.G."/>
            <person name="De Carvalho L.P.S."/>
            <person name="Shen B."/>
        </authorList>
    </citation>
    <scope>NUCLEOTIDE SEQUENCE [LARGE SCALE GENOMIC DNA]</scope>
    <source>
        <strain evidence="3 4">NPDC049574</strain>
    </source>
</reference>
<comment type="caution">
    <text evidence="3">The sequence shown here is derived from an EMBL/GenBank/DDBJ whole genome shotgun (WGS) entry which is preliminary data.</text>
</comment>
<protein>
    <submittedName>
        <fullName evidence="3">CHAT domain-containing protein</fullName>
    </submittedName>
</protein>
<keyword evidence="4" id="KW-1185">Reference proteome</keyword>
<sequence length="2220" mass="230882">MTDPAETLAARIERFEQAADPELIWDPAALIEAEQAMLACAGDRSDAATWRLIGVLHLARYRLDPRTHQDAAVAGAFFAAVAVLDPARLPEKLRGAHVPSADAVGTWAGLVEEVFRHVDPAAYRHVGLLVHALVGRAAAQLTADAADRLGELLLQQAMRSADPSWAPGALALLGGGLVRLHGRTGERELLDDAVHVLFRAALAAPGEAAHLAELAAALALAVPDDEDLVRAYLSAAESEPGTRERSRALLSLVGLAQARAARSCLDDDLLAFIRVGQCALDFWHERWAHPGVLGPYAVGLVEWYVVTGDERSLEAGHEMFQALGLPAAAADFPPGTATWDGPASSADPDATAGPDTTGVPAAPGGPAIGDAGQGAPLPPATRDVDRDVDRDEALPPVVRHVDQSGALPSVVREAGEGGALPSVVRDAGQSGALPPVPSSNASPAAPLPLTGERVAYRATFELARRLSADPLARLALLGERRRRRYEATGAQQDLDVAVETLREATREVPSGHPDRPRLLTDLAATILERTLTTGGDPAAPVTAARTALAAHAVDDPARPGALLLLARALRLRLTPSTAAEAIAALRESLATGDRLTVRLEAYTLLSELLRWRATHQAAAPHRAEDLDGAVLTARQAAELAVKSSRDQTPAHRLLSRALLARFSHGGDPRDLGEALALASDGDPDLLAQLDVLLTDPARLPVDEHLARAAADLALQTSDEPLTLKLLAYAERHPKASAPGPHGDAGRGAFLLETGLRLAGAGRRRTAGAVLARAAAAFDEEGDRARTAHALSLQGVNHDHLNDPARAAEAFERAAVVHRTLGDIPAEAEQLGHLGDVLLRAGDPEGAVEQHLRAIALCAGAGLSAGEAAHQLRAAEAYLAAADPAAALACAARARELYLALGEPREAALVLVPAARAAVDQGDLTAAGERIAACAIELEAAGAWEDACRALDAHAVLLSVRGHHERAAACEARLVEVVRRRGSRREPADEWYRIAQRRRATGDPAAARAAFELAEQEYQAIGHLDGSAAVRYNLGALAYGQREAGRALEEFGAAAEAFARLRAPGKEATALTMRAAALSALDLPEDAAAELDRALDLAASDGDLNALFLATLHRAVLDERLGEFPAAGERLRAALGLAAADPLKEAVVRDRLASLAARLGDLPAQIDALEQAVTGFRTAAQPRLAALASLRLGFALEERGEHRRARTALESGLTTLTPSLQPSSGLPFTGSPSAPSPPAPPPLTAAPPRQEPASQPPASSPSGQEARWAGAPPFEIVAAMAASGGLDADVLARVAAVQLALGDLTHGRATLAEAVTTFRAGRDRVQAIGPAAAERLETWLRLEEAESTGDLPLARAMAEQALAQARPEAPAGDLRRHEGRLGRPPGWGDDDHGAAAPLLPQDRSHLLAKLSPYCLALGDLTAAYSYAAEGCELRDARRIEHLRNLGAAARALGRPDEAIGHLTRAVQLARDDAGPALPAPLVHALTALARALADQARWTDAARAYDEGLALTTAPVWRALRAPLLSGRASLHLELGELDAAAARYRDAITLREELTERTGLGDDCADLALVHVLCGEPAQAGPLLERALAVHRETGDDRGTVLTLIALGTLPSASASGPAAASSPAAADQLEEAADLARRIGFGGGEGLALAALGALDLAAGDPGRAHERLSRSVELLEDLGHDPALVFALERRADAATELGDLAAALTDAEHASDLATLTPAGTHPTPSAGPAPGTPDLLPFSGSVPATPHPTPAAGPAPAAPHSTPFASSSRSGRDGQGGVLDRAVSLAVRLGRGGAAWARAEQVKARSLAVQLGDGRWPAPPGVPPELLEREERGLGRARALMAAAGRARDPVRAAALVRRAHAVREELETTSWRHLEPLAPGHAAARRAAPLTGAELDALVARGEPAGLLGFHVGAGGVTVLAHRTGWAEPRAFGSAVDAALVAEFVAGIDGGRPGLLDLAARRRRLDLWRRLADLLLGDALRELGDDLSMLHLLPHRELHRVPLHALAPGGGPPLIERCPVTYAPSAAVLARLARDVPVRSGGPSLVMAHGTEADAGTAALLGAEPRTGRAATSAHLAGSWDVVHLAAAVVSDPRDPLGAGVRLADGVLTARRLMSLRVRARLVVLTGCVGGPGAGDGLAALGQAFLHAGARAVLLTLWPPAAEITRALLRDLHARTRAGADPAQALRDGVLALRELYGATEPELWAPYVLLGLPD</sequence>
<name>A0ABV3GWA2_9ACTN</name>
<feature type="compositionally biased region" description="Low complexity" evidence="1">
    <location>
        <begin position="1762"/>
        <end position="1773"/>
    </location>
</feature>
<evidence type="ECO:0000259" key="2">
    <source>
        <dbReference type="Pfam" id="PF12770"/>
    </source>
</evidence>
<dbReference type="InterPro" id="IPR011990">
    <property type="entry name" value="TPR-like_helical_dom_sf"/>
</dbReference>
<feature type="compositionally biased region" description="Pro residues" evidence="1">
    <location>
        <begin position="1749"/>
        <end position="1761"/>
    </location>
</feature>
<feature type="region of interest" description="Disordered" evidence="1">
    <location>
        <begin position="1364"/>
        <end position="1394"/>
    </location>
</feature>
<dbReference type="Gene3D" id="1.25.40.10">
    <property type="entry name" value="Tetratricopeptide repeat domain"/>
    <property type="match status" value="4"/>
</dbReference>
<feature type="region of interest" description="Disordered" evidence="1">
    <location>
        <begin position="1718"/>
        <end position="1781"/>
    </location>
</feature>
<evidence type="ECO:0000256" key="1">
    <source>
        <dbReference type="SAM" id="MobiDB-lite"/>
    </source>
</evidence>
<feature type="domain" description="CHAT" evidence="2">
    <location>
        <begin position="1973"/>
        <end position="2217"/>
    </location>
</feature>
<proteinExistence type="predicted"/>
<dbReference type="RefSeq" id="WP_364444927.1">
    <property type="nucleotide sequence ID" value="NZ_JBFARM010000001.1"/>
</dbReference>
<feature type="region of interest" description="Disordered" evidence="1">
    <location>
        <begin position="1208"/>
        <end position="1267"/>
    </location>
</feature>
<gene>
    <name evidence="3" type="ORF">AB0K40_03380</name>
</gene>
<accession>A0ABV3GWA2</accession>
<dbReference type="SUPFAM" id="SSF48452">
    <property type="entry name" value="TPR-like"/>
    <property type="match status" value="4"/>
</dbReference>
<dbReference type="InterPro" id="IPR024983">
    <property type="entry name" value="CHAT_dom"/>
</dbReference>
<evidence type="ECO:0000313" key="4">
    <source>
        <dbReference type="Proteomes" id="UP001552427"/>
    </source>
</evidence>
<evidence type="ECO:0000313" key="3">
    <source>
        <dbReference type="EMBL" id="MEV4284526.1"/>
    </source>
</evidence>
<feature type="compositionally biased region" description="Low complexity" evidence="1">
    <location>
        <begin position="350"/>
        <end position="375"/>
    </location>
</feature>
<organism evidence="3 4">
    <name type="scientific">Nonomuraea bangladeshensis</name>
    <dbReference type="NCBI Taxonomy" id="404385"/>
    <lineage>
        <taxon>Bacteria</taxon>
        <taxon>Bacillati</taxon>
        <taxon>Actinomycetota</taxon>
        <taxon>Actinomycetes</taxon>
        <taxon>Streptosporangiales</taxon>
        <taxon>Streptosporangiaceae</taxon>
        <taxon>Nonomuraea</taxon>
    </lineage>
</organism>
<feature type="compositionally biased region" description="Pro residues" evidence="1">
    <location>
        <begin position="1233"/>
        <end position="1244"/>
    </location>
</feature>
<dbReference type="SMART" id="SM00028">
    <property type="entry name" value="TPR"/>
    <property type="match status" value="11"/>
</dbReference>
<dbReference type="Pfam" id="PF13176">
    <property type="entry name" value="TPR_7"/>
    <property type="match status" value="1"/>
</dbReference>
<feature type="compositionally biased region" description="Polar residues" evidence="1">
    <location>
        <begin position="1211"/>
        <end position="1225"/>
    </location>
</feature>
<dbReference type="InterPro" id="IPR019734">
    <property type="entry name" value="TPR_rpt"/>
</dbReference>
<dbReference type="PANTHER" id="PTHR10098">
    <property type="entry name" value="RAPSYN-RELATED"/>
    <property type="match status" value="1"/>
</dbReference>
<dbReference type="Proteomes" id="UP001552427">
    <property type="component" value="Unassembled WGS sequence"/>
</dbReference>
<dbReference type="Pfam" id="PF12770">
    <property type="entry name" value="CHAT"/>
    <property type="match status" value="1"/>
</dbReference>